<dbReference type="PANTHER" id="PTHR11102:SF160">
    <property type="entry name" value="ERAD-ASSOCIATED E3 UBIQUITIN-PROTEIN LIGASE COMPONENT HRD3"/>
    <property type="match status" value="1"/>
</dbReference>
<feature type="compositionally biased region" description="Basic and acidic residues" evidence="1">
    <location>
        <begin position="124"/>
        <end position="133"/>
    </location>
</feature>
<sequence length="1030" mass="112072">MGARPNIFEDLRCVGALKRDLLNREPSDNALGRHTDVQASRDTVGAWLRGERFPRQVEPLLALLSQIRAEAARRGLLDAPAGSAQYCTVSELLDPDRWRASWQGEQHRRVQANQDAAQRQRAHAALEEDERRARQAALADRPRPVGSWSAQRLGVHAAIPGQAARAQSGFALPRYVPRPHDAKLRTSLAAAAAEGARPQMVVVRGASCTGKTRTAYEAVRTAVPGDFDLLFPADAEGLLAVLAADALGPRTVLWLNEAQEYLDTSKGEAVAAALLRRLDAAGPLIVVATLWPDHDQTLTRRPSSDADDHHPKARDLLAQAHYAYVPDSFTGHMDAVRAAARDDGSLAAAAQTGGAGLTQILAAGPDLVEHYEHPVGGHGLYGRALISAAMDAHRLGAAAPLPLDFLRAAAPGYLTDTERAAASPDWFTGALAYARTRVKDTTRPFQEVPRPSGMGALPGVVRLADFLQQHGRRTRRPWCPPASFWDAATAHLTDPNDLFSLGEAAHKRSRHRHTAHLYCAAVDAGSILAVREWAWMREEAGDHENAERFALRAADAGSTSELMDFALMRGQAGDHQGAERLLRQAADAGDTEAPAKLARMREEAGDREGAERLLRHFADAGNTGALTELARIREEAGDREGAERLLRQAADAGNILAVKELTRIREAAGDHESAERFALRASDAGATYTLKDLAKLREETGDHESAERFALRAHEAGNPSALSDLIEMREKAGDHQGAERLVRQAADAGFGNCWGFLAELREKAGDHQGAERLLRHFVEPGDTYTLEKLTRLREEAGDREGAERLLRHFADAGNTSALTGLARMREEAGDREGAERLLRQAADAGNISALANLIRLREEAGDREGAERFALRAYDVRNAHPLLCLAKLRKKAGDREGAERFALHIVDTGNARALMKLAELRKKAGDREGAERFALHIVDTGNAYGFVFDALVFLAELREEAGDRKGAEPFALRALNSGESDDWEPDVGGPFALTDLARLRGVSSETYERYGLDADGTLAEPWEWPEPRAL</sequence>
<protein>
    <submittedName>
        <fullName evidence="2">Uncharacterized protein</fullName>
    </submittedName>
</protein>
<dbReference type="EMBL" id="JBEQNB010000017">
    <property type="protein sequence ID" value="MES0837319.1"/>
    <property type="molecule type" value="Genomic_DNA"/>
</dbReference>
<evidence type="ECO:0000313" key="2">
    <source>
        <dbReference type="EMBL" id="MES0837319.1"/>
    </source>
</evidence>
<dbReference type="Proteomes" id="UP001432401">
    <property type="component" value="Unassembled WGS sequence"/>
</dbReference>
<dbReference type="InterPro" id="IPR050767">
    <property type="entry name" value="Sel1_AlgK"/>
</dbReference>
<dbReference type="PANTHER" id="PTHR11102">
    <property type="entry name" value="SEL-1-LIKE PROTEIN"/>
    <property type="match status" value="1"/>
</dbReference>
<name>A0ABV2A2C0_9ACTN</name>
<dbReference type="InterPro" id="IPR011990">
    <property type="entry name" value="TPR-like_helical_dom_sf"/>
</dbReference>
<proteinExistence type="predicted"/>
<dbReference type="SUPFAM" id="SSF81901">
    <property type="entry name" value="HCP-like"/>
    <property type="match status" value="2"/>
</dbReference>
<dbReference type="RefSeq" id="WP_352986168.1">
    <property type="nucleotide sequence ID" value="NZ_JBEQNA010000016.1"/>
</dbReference>
<gene>
    <name evidence="2" type="ORF">ABUK86_26310</name>
</gene>
<comment type="caution">
    <text evidence="2">The sequence shown here is derived from an EMBL/GenBank/DDBJ whole genome shotgun (WGS) entry which is preliminary data.</text>
</comment>
<dbReference type="Gene3D" id="1.25.40.10">
    <property type="entry name" value="Tetratricopeptide repeat domain"/>
    <property type="match status" value="4"/>
</dbReference>
<evidence type="ECO:0000256" key="1">
    <source>
        <dbReference type="SAM" id="MobiDB-lite"/>
    </source>
</evidence>
<accession>A0ABV2A2C0</accession>
<keyword evidence="3" id="KW-1185">Reference proteome</keyword>
<feature type="region of interest" description="Disordered" evidence="1">
    <location>
        <begin position="113"/>
        <end position="143"/>
    </location>
</feature>
<organism evidence="2 3">
    <name type="scientific">Nocardiopsis tropica</name>
    <dbReference type="NCBI Taxonomy" id="109330"/>
    <lineage>
        <taxon>Bacteria</taxon>
        <taxon>Bacillati</taxon>
        <taxon>Actinomycetota</taxon>
        <taxon>Actinomycetes</taxon>
        <taxon>Streptosporangiales</taxon>
        <taxon>Nocardiopsidaceae</taxon>
        <taxon>Nocardiopsis</taxon>
    </lineage>
</organism>
<evidence type="ECO:0000313" key="3">
    <source>
        <dbReference type="Proteomes" id="UP001432401"/>
    </source>
</evidence>
<reference evidence="2 3" key="1">
    <citation type="submission" date="2024-06" db="EMBL/GenBank/DDBJ databases">
        <authorList>
            <person name="Bataeva Y.V."/>
            <person name="Grigorian L.N."/>
            <person name="Solomentsev V.I."/>
        </authorList>
    </citation>
    <scope>NUCLEOTIDE SEQUENCE [LARGE SCALE GENOMIC DNA]</scope>
    <source>
        <strain evidence="3">SCPM-O-B-12605 (RCAM04882)</strain>
    </source>
</reference>